<evidence type="ECO:0000313" key="2">
    <source>
        <dbReference type="Proteomes" id="UP000199520"/>
    </source>
</evidence>
<name>A0A1I4PU02_9FIRM</name>
<dbReference type="InterPro" id="IPR035093">
    <property type="entry name" value="RelE/ParE_toxin_dom_sf"/>
</dbReference>
<keyword evidence="2" id="KW-1185">Reference proteome</keyword>
<dbReference type="InterPro" id="IPR009241">
    <property type="entry name" value="HigB-like"/>
</dbReference>
<dbReference type="AlphaFoldDB" id="A0A1I4PU02"/>
<organism evidence="1 2">
    <name type="scientific">Pelosinus propionicus DSM 13327</name>
    <dbReference type="NCBI Taxonomy" id="1123291"/>
    <lineage>
        <taxon>Bacteria</taxon>
        <taxon>Bacillati</taxon>
        <taxon>Bacillota</taxon>
        <taxon>Negativicutes</taxon>
        <taxon>Selenomonadales</taxon>
        <taxon>Sporomusaceae</taxon>
        <taxon>Pelosinus</taxon>
    </lineage>
</organism>
<sequence>MKWEIELYTKANNENPVLDFIESLPAKHRAKVYREIDLLEEFGIDLDYPHTCDLKGSKNKGLWELRIKFSSNISRIFYFLPEGNKFVLIHGFVKKSNETPEREIEIARRRKKDYVNRNLKGGDSRELERS</sequence>
<dbReference type="RefSeq" id="WP_090943877.1">
    <property type="nucleotide sequence ID" value="NZ_FOTS01000072.1"/>
</dbReference>
<dbReference type="SUPFAM" id="SSF143011">
    <property type="entry name" value="RelE-like"/>
    <property type="match status" value="1"/>
</dbReference>
<dbReference type="STRING" id="1123291.SAMN04490355_107222"/>
<dbReference type="Proteomes" id="UP000199520">
    <property type="component" value="Unassembled WGS sequence"/>
</dbReference>
<reference evidence="2" key="1">
    <citation type="submission" date="2016-10" db="EMBL/GenBank/DDBJ databases">
        <authorList>
            <person name="Varghese N."/>
            <person name="Submissions S."/>
        </authorList>
    </citation>
    <scope>NUCLEOTIDE SEQUENCE [LARGE SCALE GENOMIC DNA]</scope>
    <source>
        <strain evidence="2">DSM 13327</strain>
    </source>
</reference>
<gene>
    <name evidence="1" type="ORF">SAMN04490355_107222</name>
</gene>
<protein>
    <submittedName>
        <fullName evidence="1">Phage-related protein</fullName>
    </submittedName>
</protein>
<proteinExistence type="predicted"/>
<evidence type="ECO:0000313" key="1">
    <source>
        <dbReference type="EMBL" id="SFM31036.1"/>
    </source>
</evidence>
<dbReference type="Pfam" id="PF05973">
    <property type="entry name" value="Gp49"/>
    <property type="match status" value="1"/>
</dbReference>
<dbReference type="EMBL" id="FOTS01000072">
    <property type="protein sequence ID" value="SFM31036.1"/>
    <property type="molecule type" value="Genomic_DNA"/>
</dbReference>
<dbReference type="OrthoDB" id="573082at2"/>
<accession>A0A1I4PU02</accession>
<dbReference type="Gene3D" id="3.30.2310.20">
    <property type="entry name" value="RelE-like"/>
    <property type="match status" value="1"/>
</dbReference>